<name>A0A6I2U8Z5_9FIRM</name>
<dbReference type="AlphaFoldDB" id="A0A6I2U8Z5"/>
<sequence>MDSLLSGTGCRTRNRALGRAAQCIAAALLCVLLLCACDPYDGYRPYDYGEAKWVCEEYDAWFLIDENLKMKFCGEIIVGGEKKNIAVRFLKADFVAIVPYEMVDGEVKLAYEDYLWHGDAKFSPTELVLHSPMVNYLFDEDDEEVVFVRQELDEAPAA</sequence>
<reference evidence="1 2" key="1">
    <citation type="submission" date="2019-08" db="EMBL/GenBank/DDBJ databases">
        <title>In-depth cultivation of the pig gut microbiome towards novel bacterial diversity and tailored functional studies.</title>
        <authorList>
            <person name="Wylensek D."/>
            <person name="Hitch T.C.A."/>
            <person name="Clavel T."/>
        </authorList>
    </citation>
    <scope>NUCLEOTIDE SEQUENCE [LARGE SCALE GENOMIC DNA]</scope>
    <source>
        <strain evidence="1 2">WCA3-601-WT-6J</strain>
    </source>
</reference>
<comment type="caution">
    <text evidence="1">The sequence shown here is derived from an EMBL/GenBank/DDBJ whole genome shotgun (WGS) entry which is preliminary data.</text>
</comment>
<dbReference type="EMBL" id="VUNJ01000006">
    <property type="protein sequence ID" value="MST91831.1"/>
    <property type="molecule type" value="Genomic_DNA"/>
</dbReference>
<evidence type="ECO:0000313" key="2">
    <source>
        <dbReference type="Proteomes" id="UP000431913"/>
    </source>
</evidence>
<dbReference type="RefSeq" id="WP_009322599.1">
    <property type="nucleotide sequence ID" value="NZ_CAOJUJ010000056.1"/>
</dbReference>
<protein>
    <recommendedName>
        <fullName evidence="3">Lipoprotein</fullName>
    </recommendedName>
</protein>
<evidence type="ECO:0000313" key="1">
    <source>
        <dbReference type="EMBL" id="MST91831.1"/>
    </source>
</evidence>
<gene>
    <name evidence="1" type="ORF">FYJ76_07710</name>
</gene>
<accession>A0A6I2U8Z5</accession>
<proteinExistence type="predicted"/>
<organism evidence="1 2">
    <name type="scientific">Ruthenibacterium lactatiformans</name>
    <dbReference type="NCBI Taxonomy" id="1550024"/>
    <lineage>
        <taxon>Bacteria</taxon>
        <taxon>Bacillati</taxon>
        <taxon>Bacillota</taxon>
        <taxon>Clostridia</taxon>
        <taxon>Eubacteriales</taxon>
        <taxon>Oscillospiraceae</taxon>
        <taxon>Ruthenibacterium</taxon>
    </lineage>
</organism>
<dbReference type="GeneID" id="42858574"/>
<dbReference type="Proteomes" id="UP000431913">
    <property type="component" value="Unassembled WGS sequence"/>
</dbReference>
<evidence type="ECO:0008006" key="3">
    <source>
        <dbReference type="Google" id="ProtNLM"/>
    </source>
</evidence>